<sequence>MHFPNYTTVVLDLGGVLINYGAKNTVGLTSTQIKSALDSPHWHEYERGKVSKQDAYDQVTQAFNIDLETWTEALEQMKDGMQPNRVLISAIKDLRTAYPTVKICCLSNIPEPELALLKDEIESWGIIDQFVASSDLQQRKPEMGTYSAFLEKIQESAANCIFIDDKVGSVVNAQGLGFKGIVFSTSDELIRVLHNLLGDPVARANLYLKQNAKSLFCTMNTGGLQPDNFSQLLIFHHTGDRDLVLLKNEGDTWNYFHGSPTYDGTTYPDDPDTTCLALTMLEDISIGQKLKARDVMLSYVNKDGLPEAWFNKNRPRFCHCICANVFRFFTINHWTEKLPKVYEYLCRVLETRAFLHGSRYYKIPDWFLYILSDLCARRPSDEKLQGMRDLLVECVEERMGCDDNILGAAMRALSAQSLGLKNGRDLKILLESQQVDGGWELAWLWSYATKPLKIGSRGVVTAMAMDAIQQAMG</sequence>
<dbReference type="PANTHER" id="PTHR43611">
    <property type="entry name" value="ALPHA-D-GLUCOSE 1-PHOSPHATE PHOSPHATASE"/>
    <property type="match status" value="1"/>
</dbReference>
<dbReference type="Gene3D" id="3.40.50.1000">
    <property type="entry name" value="HAD superfamily/HAD-like"/>
    <property type="match status" value="1"/>
</dbReference>
<reference evidence="1 2" key="1">
    <citation type="submission" date="2019-07" db="EMBL/GenBank/DDBJ databases">
        <title>The First High-Quality Draft Genome Sequence of the Causal Agent of the Current Panama Disease Epidemic.</title>
        <authorList>
            <person name="Warmington R.J."/>
            <person name="Kay W."/>
            <person name="Jeffries A."/>
            <person name="Bebber D."/>
            <person name="Moore K."/>
            <person name="Studholme D.J."/>
        </authorList>
    </citation>
    <scope>NUCLEOTIDE SEQUENCE [LARGE SCALE GENOMIC DNA]</scope>
    <source>
        <strain evidence="1 2">TR4</strain>
    </source>
</reference>
<dbReference type="SUPFAM" id="SSF56784">
    <property type="entry name" value="HAD-like"/>
    <property type="match status" value="1"/>
</dbReference>
<evidence type="ECO:0000313" key="1">
    <source>
        <dbReference type="EMBL" id="TXC02330.1"/>
    </source>
</evidence>
<name>A0A5C6SV36_FUSOC</name>
<dbReference type="EMBL" id="VMNF01000008">
    <property type="protein sequence ID" value="TXC02330.1"/>
    <property type="molecule type" value="Genomic_DNA"/>
</dbReference>
<dbReference type="InterPro" id="IPR036412">
    <property type="entry name" value="HAD-like_sf"/>
</dbReference>
<dbReference type="Proteomes" id="UP000321331">
    <property type="component" value="Unassembled WGS sequence"/>
</dbReference>
<protein>
    <submittedName>
        <fullName evidence="1">Uncharacterized protein</fullName>
    </submittedName>
</protein>
<gene>
    <name evidence="1" type="ORF">FocTR4_00014811</name>
</gene>
<evidence type="ECO:0000313" key="2">
    <source>
        <dbReference type="Proteomes" id="UP000321331"/>
    </source>
</evidence>
<dbReference type="Gene3D" id="1.10.150.240">
    <property type="entry name" value="Putative phosphatase, domain 2"/>
    <property type="match status" value="1"/>
</dbReference>
<organism evidence="1 2">
    <name type="scientific">Fusarium oxysporum f. sp. cubense</name>
    <dbReference type="NCBI Taxonomy" id="61366"/>
    <lineage>
        <taxon>Eukaryota</taxon>
        <taxon>Fungi</taxon>
        <taxon>Dikarya</taxon>
        <taxon>Ascomycota</taxon>
        <taxon>Pezizomycotina</taxon>
        <taxon>Sordariomycetes</taxon>
        <taxon>Hypocreomycetidae</taxon>
        <taxon>Hypocreales</taxon>
        <taxon>Nectriaceae</taxon>
        <taxon>Fusarium</taxon>
        <taxon>Fusarium oxysporum species complex</taxon>
    </lineage>
</organism>
<comment type="caution">
    <text evidence="1">The sequence shown here is derived from an EMBL/GenBank/DDBJ whole genome shotgun (WGS) entry which is preliminary data.</text>
</comment>
<proteinExistence type="predicted"/>
<dbReference type="InterPro" id="IPR023214">
    <property type="entry name" value="HAD_sf"/>
</dbReference>
<dbReference type="PANTHER" id="PTHR43611:SF3">
    <property type="entry name" value="FLAVIN MONONUCLEOTIDE HYDROLASE 1, CHLOROPLATIC"/>
    <property type="match status" value="1"/>
</dbReference>
<dbReference type="AlphaFoldDB" id="A0A5C6SV36"/>
<accession>A0A5C6SV36</accession>
<dbReference type="InterPro" id="IPR023198">
    <property type="entry name" value="PGP-like_dom2"/>
</dbReference>